<evidence type="ECO:0000313" key="4">
    <source>
        <dbReference type="Proteomes" id="UP000215861"/>
    </source>
</evidence>
<organism evidence="3 4">
    <name type="scientific">Pseudomonas fragi</name>
    <dbReference type="NCBI Taxonomy" id="296"/>
    <lineage>
        <taxon>Bacteria</taxon>
        <taxon>Pseudomonadati</taxon>
        <taxon>Pseudomonadota</taxon>
        <taxon>Gammaproteobacteria</taxon>
        <taxon>Pseudomonadales</taxon>
        <taxon>Pseudomonadaceae</taxon>
        <taxon>Pseudomonas</taxon>
    </lineage>
</organism>
<comment type="caution">
    <text evidence="3">The sequence shown here is derived from an EMBL/GenBank/DDBJ whole genome shotgun (WGS) entry which is preliminary data.</text>
</comment>
<accession>A0A267AJ67</accession>
<proteinExistence type="inferred from homology"/>
<name>A0A267AJ67_PSEFR</name>
<evidence type="ECO:0000256" key="2">
    <source>
        <dbReference type="ARBA" id="ARBA00022729"/>
    </source>
</evidence>
<dbReference type="Proteomes" id="UP000215861">
    <property type="component" value="Unassembled WGS sequence"/>
</dbReference>
<dbReference type="CDD" id="cd06911">
    <property type="entry name" value="VirB9_CagX_TrbG"/>
    <property type="match status" value="1"/>
</dbReference>
<protein>
    <submittedName>
        <fullName evidence="3">TriH protein</fullName>
    </submittedName>
</protein>
<gene>
    <name evidence="3" type="ORF">CJU81_12100</name>
</gene>
<dbReference type="InterPro" id="IPR010258">
    <property type="entry name" value="Conjugal_tfr_TrbG/VirB9/CagX"/>
</dbReference>
<dbReference type="EMBL" id="NQKQ01000011">
    <property type="protein sequence ID" value="PAA11817.1"/>
    <property type="molecule type" value="Genomic_DNA"/>
</dbReference>
<dbReference type="InterPro" id="IPR033645">
    <property type="entry name" value="VirB9/CagX/TrbG_C"/>
</dbReference>
<evidence type="ECO:0000313" key="3">
    <source>
        <dbReference type="EMBL" id="PAA11817.1"/>
    </source>
</evidence>
<dbReference type="Pfam" id="PF03524">
    <property type="entry name" value="CagX"/>
    <property type="match status" value="1"/>
</dbReference>
<sequence>MQNVNYNAFNTTVVNVRLGFLTTVVFDNDETVLAAKSGFEGGWDIATEGNKVFISPRPAVQEQEIINDSGDRERITKVFEPSATEWNTNLFVTSNKRDYSLELKLVSPANRSTPSVFVLNYLYPDEKRALENSQLKAANEKKLIAQKLEAGEAPRNWNYHMRVGKDSQSITPDFAYDDGDKTYLGFAPHKVFPSAFLYINEKEQVVNMSVRQKGNYKIMVIHDLSNSFVLRHGDQVVGIINLSYAQSATPYKNTSSREVERVEVLND</sequence>
<dbReference type="AlphaFoldDB" id="A0A267AJ67"/>
<keyword evidence="2" id="KW-0732">Signal</keyword>
<evidence type="ECO:0000256" key="1">
    <source>
        <dbReference type="ARBA" id="ARBA00006135"/>
    </source>
</evidence>
<comment type="similarity">
    <text evidence="1">Belongs to the TrbG/VirB9 family.</text>
</comment>
<dbReference type="InterPro" id="IPR038161">
    <property type="entry name" value="VirB9/CagX/TrbG_C_sf"/>
</dbReference>
<dbReference type="Gene3D" id="2.60.40.2500">
    <property type="match status" value="1"/>
</dbReference>
<reference evidence="3 4" key="1">
    <citation type="submission" date="2017-08" db="EMBL/GenBank/DDBJ databases">
        <title>Genomic and metabolic characterisation of spoilage-associated Pseudomonas species.</title>
        <authorList>
            <person name="Stanborough T."/>
            <person name="Fegan N."/>
            <person name="Powell S.M."/>
            <person name="Singh T."/>
            <person name="Tamplin M.L."/>
            <person name="Chandry P.S."/>
        </authorList>
    </citation>
    <scope>NUCLEOTIDE SEQUENCE [LARGE SCALE GENOMIC DNA]</scope>
    <source>
        <strain evidence="3 4">F1801</strain>
    </source>
</reference>